<sequence>MKVVHPGRVEQISFRLYYTYRDTFPTTYSPMLDIITYRFVIAAKCIILLFILASCHQTISMHYPEASGSPEQSSVEASDKHATWNTRRGFREPETVTESVIHRDIVGRKG</sequence>
<dbReference type="Proteomes" id="UP000317494">
    <property type="component" value="Unassembled WGS sequence"/>
</dbReference>
<name>A0A507DM86_9FUNG</name>
<dbReference type="EMBL" id="QEAN01000028">
    <property type="protein sequence ID" value="TPX52782.1"/>
    <property type="molecule type" value="Genomic_DNA"/>
</dbReference>
<feature type="region of interest" description="Disordered" evidence="1">
    <location>
        <begin position="64"/>
        <end position="88"/>
    </location>
</feature>
<organism evidence="3 4">
    <name type="scientific">Synchytrium endobioticum</name>
    <dbReference type="NCBI Taxonomy" id="286115"/>
    <lineage>
        <taxon>Eukaryota</taxon>
        <taxon>Fungi</taxon>
        <taxon>Fungi incertae sedis</taxon>
        <taxon>Chytridiomycota</taxon>
        <taxon>Chytridiomycota incertae sedis</taxon>
        <taxon>Chytridiomycetes</taxon>
        <taxon>Synchytriales</taxon>
        <taxon>Synchytriaceae</taxon>
        <taxon>Synchytrium</taxon>
    </lineage>
</organism>
<dbReference type="VEuPathDB" id="FungiDB:SeMB42_g01193"/>
<keyword evidence="2" id="KW-0472">Membrane</keyword>
<comment type="caution">
    <text evidence="3">The sequence shown here is derived from an EMBL/GenBank/DDBJ whole genome shotgun (WGS) entry which is preliminary data.</text>
</comment>
<reference evidence="3 4" key="1">
    <citation type="journal article" date="2019" name="Sci. Rep.">
        <title>Comparative genomics of chytrid fungi reveal insights into the obligate biotrophic and pathogenic lifestyle of Synchytrium endobioticum.</title>
        <authorList>
            <person name="van de Vossenberg B.T.L.H."/>
            <person name="Warris S."/>
            <person name="Nguyen H.D.T."/>
            <person name="van Gent-Pelzer M.P.E."/>
            <person name="Joly D.L."/>
            <person name="van de Geest H.C."/>
            <person name="Bonants P.J.M."/>
            <person name="Smith D.S."/>
            <person name="Levesque C.A."/>
            <person name="van der Lee T.A.J."/>
        </authorList>
    </citation>
    <scope>NUCLEOTIDE SEQUENCE [LARGE SCALE GENOMIC DNA]</scope>
    <source>
        <strain evidence="3 4">MB42</strain>
    </source>
</reference>
<keyword evidence="2" id="KW-0812">Transmembrane</keyword>
<dbReference type="AlphaFoldDB" id="A0A507DM86"/>
<evidence type="ECO:0000313" key="3">
    <source>
        <dbReference type="EMBL" id="TPX52782.1"/>
    </source>
</evidence>
<protein>
    <submittedName>
        <fullName evidence="3">Uncharacterized protein</fullName>
    </submittedName>
</protein>
<evidence type="ECO:0000256" key="1">
    <source>
        <dbReference type="SAM" id="MobiDB-lite"/>
    </source>
</evidence>
<gene>
    <name evidence="3" type="ORF">SeMB42_g01193</name>
</gene>
<accession>A0A507DM86</accession>
<evidence type="ECO:0000313" key="4">
    <source>
        <dbReference type="Proteomes" id="UP000317494"/>
    </source>
</evidence>
<keyword evidence="2" id="KW-1133">Transmembrane helix</keyword>
<keyword evidence="4" id="KW-1185">Reference proteome</keyword>
<proteinExistence type="predicted"/>
<feature type="transmembrane region" description="Helical" evidence="2">
    <location>
        <begin position="34"/>
        <end position="53"/>
    </location>
</feature>
<evidence type="ECO:0000256" key="2">
    <source>
        <dbReference type="SAM" id="Phobius"/>
    </source>
</evidence>